<dbReference type="Proteomes" id="UP000093779">
    <property type="component" value="Unassembled WGS sequence"/>
</dbReference>
<comment type="caution">
    <text evidence="1">The sequence shown here is derived from an EMBL/GenBank/DDBJ whole genome shotgun (WGS) entry which is preliminary data.</text>
</comment>
<evidence type="ECO:0000313" key="2">
    <source>
        <dbReference type="Proteomes" id="UP000093779"/>
    </source>
</evidence>
<evidence type="ECO:0000313" key="1">
    <source>
        <dbReference type="EMBL" id="OBF14382.1"/>
    </source>
</evidence>
<dbReference type="AlphaFoldDB" id="A0A1A1X5E8"/>
<accession>A0A1A1X5E8</accession>
<gene>
    <name evidence="1" type="ORF">A5726_24785</name>
</gene>
<organism evidence="1 2">
    <name type="scientific">Mycolicibacterium conceptionense</name>
    <dbReference type="NCBI Taxonomy" id="451644"/>
    <lineage>
        <taxon>Bacteria</taxon>
        <taxon>Bacillati</taxon>
        <taxon>Actinomycetota</taxon>
        <taxon>Actinomycetes</taxon>
        <taxon>Mycobacteriales</taxon>
        <taxon>Mycobacteriaceae</taxon>
        <taxon>Mycolicibacterium</taxon>
    </lineage>
</organism>
<reference evidence="1 2" key="1">
    <citation type="submission" date="2016-06" db="EMBL/GenBank/DDBJ databases">
        <authorList>
            <person name="Kjaerup R.B."/>
            <person name="Dalgaard T.S."/>
            <person name="Juul-Madsen H.R."/>
        </authorList>
    </citation>
    <scope>NUCLEOTIDE SEQUENCE [LARGE SCALE GENOMIC DNA]</scope>
    <source>
        <strain evidence="1 2">ACS1953</strain>
    </source>
</reference>
<sequence>MAISAKFYTSFFKSAWNKEVDLDGSTNLYLKLLTASYAPNQDTHRYESSLTNEVSGTGYTPGGKLITNPVVNLGTKTITFDADDVSWTGATLISANAPRYAVIIDKASGSAATNPLVGYVDFGDSSYAPNGGTLTVSWNAAGIATVTVS</sequence>
<dbReference type="EMBL" id="LZHX01000087">
    <property type="protein sequence ID" value="OBF14382.1"/>
    <property type="molecule type" value="Genomic_DNA"/>
</dbReference>
<protein>
    <submittedName>
        <fullName evidence="1">Uncharacterized protein</fullName>
    </submittedName>
</protein>
<dbReference type="RefSeq" id="WP_064898942.1">
    <property type="nucleotide sequence ID" value="NZ_LZHX01000087.1"/>
</dbReference>
<proteinExistence type="predicted"/>
<name>A0A1A1X5E8_9MYCO</name>